<dbReference type="NCBIfam" id="TIGR01488">
    <property type="entry name" value="HAD-SF-IB"/>
    <property type="match status" value="1"/>
</dbReference>
<evidence type="ECO:0000256" key="6">
    <source>
        <dbReference type="PIRSR" id="PIRSR031051-3"/>
    </source>
</evidence>
<dbReference type="InterPro" id="IPR036412">
    <property type="entry name" value="HAD-like_sf"/>
</dbReference>
<dbReference type="SUPFAM" id="SSF56784">
    <property type="entry name" value="HAD-like"/>
    <property type="match status" value="1"/>
</dbReference>
<dbReference type="InterPro" id="IPR016965">
    <property type="entry name" value="Pase_PHOSPHO-typ"/>
</dbReference>
<feature type="active site" description="Proton donor" evidence="5">
    <location>
        <position position="14"/>
    </location>
</feature>
<dbReference type="OrthoDB" id="10267182at2759"/>
<dbReference type="InterPro" id="IPR006384">
    <property type="entry name" value="HAD_hydro_PyrdxlP_Pase-like"/>
</dbReference>
<evidence type="ECO:0000313" key="7">
    <source>
        <dbReference type="EMBL" id="CEL60958.1"/>
    </source>
</evidence>
<accession>A0A0B7FXJ5</accession>
<dbReference type="NCBIfam" id="TIGR01489">
    <property type="entry name" value="DKMTPPase-SF"/>
    <property type="match status" value="1"/>
</dbReference>
<evidence type="ECO:0000256" key="3">
    <source>
        <dbReference type="ARBA" id="ARBA00022801"/>
    </source>
</evidence>
<evidence type="ECO:0000256" key="4">
    <source>
        <dbReference type="ARBA" id="ARBA00022842"/>
    </source>
</evidence>
<dbReference type="Proteomes" id="UP000059188">
    <property type="component" value="Unassembled WGS sequence"/>
</dbReference>
<keyword evidence="3" id="KW-0378">Hydrolase</keyword>
<keyword evidence="2 6" id="KW-0479">Metal-binding</keyword>
<dbReference type="AlphaFoldDB" id="A0A0B7FXJ5"/>
<dbReference type="PIRSF" id="PIRSF031051">
    <property type="entry name" value="PyrdxlP_Pase_PHOSPHO2"/>
    <property type="match status" value="1"/>
</dbReference>
<dbReference type="PANTHER" id="PTHR20889">
    <property type="entry name" value="PHOSPHATASE, ORPHAN 1, 2"/>
    <property type="match status" value="1"/>
</dbReference>
<dbReference type="GO" id="GO:0046872">
    <property type="term" value="F:metal ion binding"/>
    <property type="evidence" value="ECO:0007669"/>
    <property type="project" value="UniProtKB-KW"/>
</dbReference>
<protein>
    <submittedName>
        <fullName evidence="7">Uncharacterized protein</fullName>
    </submittedName>
</protein>
<dbReference type="Gene3D" id="3.40.50.1000">
    <property type="entry name" value="HAD superfamily/HAD-like"/>
    <property type="match status" value="1"/>
</dbReference>
<dbReference type="GO" id="GO:0016791">
    <property type="term" value="F:phosphatase activity"/>
    <property type="evidence" value="ECO:0007669"/>
    <property type="project" value="InterPro"/>
</dbReference>
<organism evidence="7 8">
    <name type="scientific">Thanatephorus cucumeris (strain AG1-IB / isolate 7/3/14)</name>
    <name type="common">Lettuce bottom rot fungus</name>
    <name type="synonym">Rhizoctonia solani</name>
    <dbReference type="NCBI Taxonomy" id="1108050"/>
    <lineage>
        <taxon>Eukaryota</taxon>
        <taxon>Fungi</taxon>
        <taxon>Dikarya</taxon>
        <taxon>Basidiomycota</taxon>
        <taxon>Agaricomycotina</taxon>
        <taxon>Agaricomycetes</taxon>
        <taxon>Cantharellales</taxon>
        <taxon>Ceratobasidiaceae</taxon>
        <taxon>Rhizoctonia</taxon>
        <taxon>Rhizoctonia solani AG-1</taxon>
    </lineage>
</organism>
<reference evidence="7 8" key="1">
    <citation type="submission" date="2014-11" db="EMBL/GenBank/DDBJ databases">
        <authorList>
            <person name="Wibberg Daniel"/>
        </authorList>
    </citation>
    <scope>NUCLEOTIDE SEQUENCE [LARGE SCALE GENOMIC DNA]</scope>
    <source>
        <strain evidence="7">Rhizoctonia solani AG1-IB 7/3/14</strain>
    </source>
</reference>
<dbReference type="Pfam" id="PF06888">
    <property type="entry name" value="Put_Phosphatase"/>
    <property type="match status" value="1"/>
</dbReference>
<dbReference type="STRING" id="1108050.A0A0B7FXJ5"/>
<feature type="binding site" evidence="6">
    <location>
        <position position="12"/>
    </location>
    <ligand>
        <name>Mg(2+)</name>
        <dbReference type="ChEBI" id="CHEBI:18420"/>
    </ligand>
</feature>
<evidence type="ECO:0000313" key="8">
    <source>
        <dbReference type="Proteomes" id="UP000059188"/>
    </source>
</evidence>
<evidence type="ECO:0000256" key="1">
    <source>
        <dbReference type="ARBA" id="ARBA00001946"/>
    </source>
</evidence>
<evidence type="ECO:0000256" key="5">
    <source>
        <dbReference type="PIRSR" id="PIRSR031051-1"/>
    </source>
</evidence>
<feature type="binding site" evidence="6">
    <location>
        <position position="185"/>
    </location>
    <ligand>
        <name>Mg(2+)</name>
        <dbReference type="ChEBI" id="CHEBI:18420"/>
    </ligand>
</feature>
<keyword evidence="8" id="KW-1185">Reference proteome</keyword>
<comment type="cofactor">
    <cofactor evidence="1 6">
        <name>Mg(2+)</name>
        <dbReference type="ChEBI" id="CHEBI:18420"/>
    </cofactor>
</comment>
<gene>
    <name evidence="7" type="ORF">RSOLAG1IB_04197</name>
</gene>
<proteinExistence type="predicted"/>
<name>A0A0B7FXJ5_THACB</name>
<evidence type="ECO:0000256" key="2">
    <source>
        <dbReference type="ARBA" id="ARBA00022723"/>
    </source>
</evidence>
<keyword evidence="4 6" id="KW-0460">Magnesium</keyword>
<sequence length="245" mass="27652">MSGVKSQLVVYDFDWSMVDQDTDRYVLEVLSPKLRRKLEDDYGKTEWTDLLAGVMHELHDEGATREQIEQALVTLPYHPAMIRGVKALKAAGSPKTTFLCLSASNHVYIRTILAHNGLSDLFTEVVTNKAEWHGDRLDIRRHVGPDDPPHGCTVGCSPNLCKGSELTSFLARCGETYDRIMYVGDGSNDFCPSVRLSENDVVLCRRDRALEKRIKAAPEGRLKATVKYWEGAWEIEEYFNSLIDS</sequence>
<feature type="active site" description="Nucleophile" evidence="5">
    <location>
        <position position="12"/>
    </location>
</feature>
<dbReference type="InterPro" id="IPR023214">
    <property type="entry name" value="HAD_sf"/>
</dbReference>
<dbReference type="EMBL" id="LN679104">
    <property type="protein sequence ID" value="CEL60958.1"/>
    <property type="molecule type" value="Genomic_DNA"/>
</dbReference>
<feature type="binding site" evidence="6">
    <location>
        <position position="14"/>
    </location>
    <ligand>
        <name>Mg(2+)</name>
        <dbReference type="ChEBI" id="CHEBI:18420"/>
    </ligand>
</feature>
<dbReference type="PANTHER" id="PTHR20889:SF12">
    <property type="entry name" value="LP01149P"/>
    <property type="match status" value="1"/>
</dbReference>